<keyword evidence="2" id="KW-0963">Cytoplasm</keyword>
<comment type="caution">
    <text evidence="3">The sequence shown here is derived from an EMBL/GenBank/DDBJ whole genome shotgun (WGS) entry which is preliminary data.</text>
</comment>
<dbReference type="InterPro" id="IPR000238">
    <property type="entry name" value="RbfA"/>
</dbReference>
<dbReference type="GO" id="GO:0005829">
    <property type="term" value="C:cytosol"/>
    <property type="evidence" value="ECO:0007669"/>
    <property type="project" value="TreeGrafter"/>
</dbReference>
<comment type="similarity">
    <text evidence="2">Belongs to the RbfA family.</text>
</comment>
<dbReference type="STRING" id="631454.N177_1202"/>
<sequence>MAARSPSRAGGGPSQRQLRVGELVRHALSEILQRGDIPDPVLETHPVTVPEVRMSPDLKHATAYVMPLGGSDQEAVVQALIRHRAYLRGLLAKKVEVKYMPDLRFELDPSFEEAQHIDDLLRSPKVARDLDQDGD</sequence>
<dbReference type="NCBIfam" id="NF001802">
    <property type="entry name" value="PRK00521.2-5"/>
    <property type="match status" value="1"/>
</dbReference>
<dbReference type="RefSeq" id="WP_023431347.1">
    <property type="nucleotide sequence ID" value="NZ_AWXZ01000017.1"/>
</dbReference>
<dbReference type="AlphaFoldDB" id="V4R1L3"/>
<dbReference type="OrthoDB" id="9805051at2"/>
<reference evidence="3 4" key="1">
    <citation type="journal article" date="2014" name="Genome Announc.">
        <title>Draft Genome Sequence of Lutibaculum baratangense Strain AMV1T, Isolated from a Mud Volcano in Andamans, India.</title>
        <authorList>
            <person name="Singh A."/>
            <person name="Sreenivas A."/>
            <person name="Sathyanarayana Reddy G."/>
            <person name="Pinnaka A.K."/>
            <person name="Shivaji S."/>
        </authorList>
    </citation>
    <scope>NUCLEOTIDE SEQUENCE [LARGE SCALE GENOMIC DNA]</scope>
    <source>
        <strain evidence="3 4">AMV1</strain>
    </source>
</reference>
<dbReference type="Proteomes" id="UP000017819">
    <property type="component" value="Unassembled WGS sequence"/>
</dbReference>
<comment type="function">
    <text evidence="2">One of several proteins that assist in the late maturation steps of the functional core of the 30S ribosomal subunit. Associates with free 30S ribosomal subunits (but not with 30S subunits that are part of 70S ribosomes or polysomes). Required for efficient processing of 16S rRNA. May interact with the 5'-terminal helix region of 16S rRNA.</text>
</comment>
<evidence type="ECO:0000313" key="3">
    <source>
        <dbReference type="EMBL" id="ESR25867.1"/>
    </source>
</evidence>
<comment type="subunit">
    <text evidence="2">Monomer. Binds 30S ribosomal subunits, but not 50S ribosomal subunits or 70S ribosomes.</text>
</comment>
<dbReference type="SUPFAM" id="SSF89919">
    <property type="entry name" value="Ribosome-binding factor A, RbfA"/>
    <property type="match status" value="1"/>
</dbReference>
<keyword evidence="1 2" id="KW-0690">Ribosome biogenesis</keyword>
<keyword evidence="4" id="KW-1185">Reference proteome</keyword>
<dbReference type="Pfam" id="PF02033">
    <property type="entry name" value="RBFA"/>
    <property type="match status" value="1"/>
</dbReference>
<organism evidence="3 4">
    <name type="scientific">Lutibaculum baratangense AMV1</name>
    <dbReference type="NCBI Taxonomy" id="631454"/>
    <lineage>
        <taxon>Bacteria</taxon>
        <taxon>Pseudomonadati</taxon>
        <taxon>Pseudomonadota</taxon>
        <taxon>Alphaproteobacteria</taxon>
        <taxon>Hyphomicrobiales</taxon>
        <taxon>Tepidamorphaceae</taxon>
        <taxon>Lutibaculum</taxon>
    </lineage>
</organism>
<accession>V4R1L3</accession>
<dbReference type="eggNOG" id="COG0858">
    <property type="taxonomic scope" value="Bacteria"/>
</dbReference>
<dbReference type="InterPro" id="IPR015946">
    <property type="entry name" value="KH_dom-like_a/b"/>
</dbReference>
<evidence type="ECO:0000256" key="1">
    <source>
        <dbReference type="ARBA" id="ARBA00022517"/>
    </source>
</evidence>
<dbReference type="PROSITE" id="PS01319">
    <property type="entry name" value="RBFA"/>
    <property type="match status" value="1"/>
</dbReference>
<proteinExistence type="inferred from homology"/>
<dbReference type="GO" id="GO:0043024">
    <property type="term" value="F:ribosomal small subunit binding"/>
    <property type="evidence" value="ECO:0007669"/>
    <property type="project" value="TreeGrafter"/>
</dbReference>
<dbReference type="PANTHER" id="PTHR33515:SF1">
    <property type="entry name" value="RIBOSOME-BINDING FACTOR A, CHLOROPLASTIC-RELATED"/>
    <property type="match status" value="1"/>
</dbReference>
<dbReference type="InterPro" id="IPR023799">
    <property type="entry name" value="RbfA_dom_sf"/>
</dbReference>
<dbReference type="Gene3D" id="3.30.300.20">
    <property type="match status" value="1"/>
</dbReference>
<dbReference type="PATRIC" id="fig|631454.5.peg.1187"/>
<comment type="subcellular location">
    <subcellularLocation>
        <location evidence="2">Cytoplasm</location>
    </subcellularLocation>
</comment>
<evidence type="ECO:0000313" key="4">
    <source>
        <dbReference type="Proteomes" id="UP000017819"/>
    </source>
</evidence>
<gene>
    <name evidence="2" type="primary">rbfA</name>
    <name evidence="3" type="ORF">N177_1202</name>
</gene>
<name>V4R1L3_9HYPH</name>
<dbReference type="PANTHER" id="PTHR33515">
    <property type="entry name" value="RIBOSOME-BINDING FACTOR A, CHLOROPLASTIC-RELATED"/>
    <property type="match status" value="1"/>
</dbReference>
<dbReference type="EMBL" id="AWXZ01000017">
    <property type="protein sequence ID" value="ESR25867.1"/>
    <property type="molecule type" value="Genomic_DNA"/>
</dbReference>
<dbReference type="HAMAP" id="MF_00003">
    <property type="entry name" value="RbfA"/>
    <property type="match status" value="1"/>
</dbReference>
<dbReference type="NCBIfam" id="TIGR00082">
    <property type="entry name" value="rbfA"/>
    <property type="match status" value="1"/>
</dbReference>
<evidence type="ECO:0000256" key="2">
    <source>
        <dbReference type="HAMAP-Rule" id="MF_00003"/>
    </source>
</evidence>
<dbReference type="GO" id="GO:0030490">
    <property type="term" value="P:maturation of SSU-rRNA"/>
    <property type="evidence" value="ECO:0007669"/>
    <property type="project" value="UniProtKB-UniRule"/>
</dbReference>
<dbReference type="InterPro" id="IPR020053">
    <property type="entry name" value="Ribosome-bd_factorA_CS"/>
</dbReference>
<protein>
    <recommendedName>
        <fullName evidence="2">Ribosome-binding factor A</fullName>
    </recommendedName>
</protein>